<organism evidence="12 13">
    <name type="scientific">Helobdella robusta</name>
    <name type="common">Californian leech</name>
    <dbReference type="NCBI Taxonomy" id="6412"/>
    <lineage>
        <taxon>Eukaryota</taxon>
        <taxon>Metazoa</taxon>
        <taxon>Spiralia</taxon>
        <taxon>Lophotrochozoa</taxon>
        <taxon>Annelida</taxon>
        <taxon>Clitellata</taxon>
        <taxon>Hirudinea</taxon>
        <taxon>Rhynchobdellida</taxon>
        <taxon>Glossiphoniidae</taxon>
        <taxon>Helobdella</taxon>
    </lineage>
</organism>
<feature type="domain" description="Receptor ligand binding region" evidence="10">
    <location>
        <begin position="75"/>
        <end position="182"/>
    </location>
</feature>
<reference evidence="11 13" key="2">
    <citation type="journal article" date="2013" name="Nature">
        <title>Insights into bilaterian evolution from three spiralian genomes.</title>
        <authorList>
            <person name="Simakov O."/>
            <person name="Marletaz F."/>
            <person name="Cho S.J."/>
            <person name="Edsinger-Gonzales E."/>
            <person name="Havlak P."/>
            <person name="Hellsten U."/>
            <person name="Kuo D.H."/>
            <person name="Larsson T."/>
            <person name="Lv J."/>
            <person name="Arendt D."/>
            <person name="Savage R."/>
            <person name="Osoegawa K."/>
            <person name="de Jong P."/>
            <person name="Grimwood J."/>
            <person name="Chapman J.A."/>
            <person name="Shapiro H."/>
            <person name="Aerts A."/>
            <person name="Otillar R.P."/>
            <person name="Terry A.Y."/>
            <person name="Boore J.L."/>
            <person name="Grigoriev I.V."/>
            <person name="Lindberg D.R."/>
            <person name="Seaver E.C."/>
            <person name="Weisblat D.A."/>
            <person name="Putnam N.H."/>
            <person name="Rokhsar D.S."/>
        </authorList>
    </citation>
    <scope>NUCLEOTIDE SEQUENCE</scope>
</reference>
<dbReference type="EMBL" id="KB097571">
    <property type="protein sequence ID" value="ESN94713.1"/>
    <property type="molecule type" value="Genomic_DNA"/>
</dbReference>
<dbReference type="EMBL" id="AMQM01001725">
    <property type="status" value="NOT_ANNOTATED_CDS"/>
    <property type="molecule type" value="Genomic_DNA"/>
</dbReference>
<dbReference type="eggNOG" id="KOG1055">
    <property type="taxonomic scope" value="Eukaryota"/>
</dbReference>
<proteinExistence type="predicted"/>
<dbReference type="InterPro" id="IPR028082">
    <property type="entry name" value="Peripla_BP_I"/>
</dbReference>
<dbReference type="OrthoDB" id="2150267at2759"/>
<dbReference type="GeneID" id="20200624"/>
<evidence type="ECO:0000256" key="1">
    <source>
        <dbReference type="ARBA" id="ARBA00004370"/>
    </source>
</evidence>
<keyword evidence="6" id="KW-0675">Receptor</keyword>
<keyword evidence="8" id="KW-0807">Transducer</keyword>
<dbReference type="Proteomes" id="UP000015101">
    <property type="component" value="Unassembled WGS sequence"/>
</dbReference>
<dbReference type="InterPro" id="IPR002455">
    <property type="entry name" value="GPCR3_GABA-B"/>
</dbReference>
<keyword evidence="2 9" id="KW-0812">Transmembrane</keyword>
<keyword evidence="5 9" id="KW-0472">Membrane</keyword>
<dbReference type="PANTHER" id="PTHR10519:SF74">
    <property type="entry name" value="GAMMA-AMINOBUTYRIC ACID TYPE B RECEPTOR SUBUNIT 2"/>
    <property type="match status" value="1"/>
</dbReference>
<keyword evidence="7" id="KW-0325">Glycoprotein</keyword>
<dbReference type="AlphaFoldDB" id="T1EVM4"/>
<dbReference type="CTD" id="20200624"/>
<dbReference type="InParanoid" id="T1EVM4"/>
<dbReference type="Pfam" id="PF01094">
    <property type="entry name" value="ANF_receptor"/>
    <property type="match status" value="1"/>
</dbReference>
<gene>
    <name evidence="12" type="primary">20200624</name>
    <name evidence="11" type="ORF">HELRODRAFT_164600</name>
</gene>
<dbReference type="SUPFAM" id="SSF53822">
    <property type="entry name" value="Periplasmic binding protein-like I"/>
    <property type="match status" value="1"/>
</dbReference>
<evidence type="ECO:0000256" key="2">
    <source>
        <dbReference type="ARBA" id="ARBA00022692"/>
    </source>
</evidence>
<keyword evidence="13" id="KW-1185">Reference proteome</keyword>
<evidence type="ECO:0000313" key="11">
    <source>
        <dbReference type="EMBL" id="ESN94713.1"/>
    </source>
</evidence>
<reference evidence="12" key="3">
    <citation type="submission" date="2015-06" db="UniProtKB">
        <authorList>
            <consortium name="EnsemblMetazoa"/>
        </authorList>
    </citation>
    <scope>IDENTIFICATION</scope>
</reference>
<dbReference type="STRING" id="6412.T1EVM4"/>
<evidence type="ECO:0000256" key="9">
    <source>
        <dbReference type="SAM" id="Phobius"/>
    </source>
</evidence>
<reference evidence="13" key="1">
    <citation type="submission" date="2012-12" db="EMBL/GenBank/DDBJ databases">
        <authorList>
            <person name="Hellsten U."/>
            <person name="Grimwood J."/>
            <person name="Chapman J.A."/>
            <person name="Shapiro H."/>
            <person name="Aerts A."/>
            <person name="Otillar R.P."/>
            <person name="Terry A.Y."/>
            <person name="Boore J.L."/>
            <person name="Simakov O."/>
            <person name="Marletaz F."/>
            <person name="Cho S.-J."/>
            <person name="Edsinger-Gonzales E."/>
            <person name="Havlak P."/>
            <person name="Kuo D.-H."/>
            <person name="Larsson T."/>
            <person name="Lv J."/>
            <person name="Arendt D."/>
            <person name="Savage R."/>
            <person name="Osoegawa K."/>
            <person name="de Jong P."/>
            <person name="Lindberg D.R."/>
            <person name="Seaver E.C."/>
            <person name="Weisblat D.A."/>
            <person name="Putnam N.H."/>
            <person name="Grigoriev I.V."/>
            <person name="Rokhsar D.S."/>
        </authorList>
    </citation>
    <scope>NUCLEOTIDE SEQUENCE</scope>
</reference>
<comment type="subcellular location">
    <subcellularLocation>
        <location evidence="1">Membrane</location>
    </subcellularLocation>
</comment>
<evidence type="ECO:0000256" key="3">
    <source>
        <dbReference type="ARBA" id="ARBA00022989"/>
    </source>
</evidence>
<dbReference type="GO" id="GO:0004965">
    <property type="term" value="F:G protein-coupled GABA receptor activity"/>
    <property type="evidence" value="ECO:0007669"/>
    <property type="project" value="InterPro"/>
</dbReference>
<evidence type="ECO:0000256" key="7">
    <source>
        <dbReference type="ARBA" id="ARBA00023180"/>
    </source>
</evidence>
<evidence type="ECO:0000313" key="13">
    <source>
        <dbReference type="Proteomes" id="UP000015101"/>
    </source>
</evidence>
<feature type="transmembrane region" description="Helical" evidence="9">
    <location>
        <begin position="228"/>
        <end position="250"/>
    </location>
</feature>
<dbReference type="Gene3D" id="3.40.50.2300">
    <property type="match status" value="1"/>
</dbReference>
<name>T1EVM4_HELRO</name>
<dbReference type="RefSeq" id="XP_009027746.1">
    <property type="nucleotide sequence ID" value="XM_009029498.1"/>
</dbReference>
<dbReference type="EnsemblMetazoa" id="HelroT164600">
    <property type="protein sequence ID" value="HelroP164600"/>
    <property type="gene ID" value="HelroG164600"/>
</dbReference>
<evidence type="ECO:0000256" key="4">
    <source>
        <dbReference type="ARBA" id="ARBA00023040"/>
    </source>
</evidence>
<dbReference type="GO" id="GO:0016020">
    <property type="term" value="C:membrane"/>
    <property type="evidence" value="ECO:0007669"/>
    <property type="project" value="UniProtKB-SubCell"/>
</dbReference>
<protein>
    <recommendedName>
        <fullName evidence="10">Receptor ligand binding region domain-containing protein</fullName>
    </recommendedName>
</protein>
<evidence type="ECO:0000256" key="6">
    <source>
        <dbReference type="ARBA" id="ARBA00023170"/>
    </source>
</evidence>
<evidence type="ECO:0000259" key="10">
    <source>
        <dbReference type="Pfam" id="PF01094"/>
    </source>
</evidence>
<evidence type="ECO:0000256" key="5">
    <source>
        <dbReference type="ARBA" id="ARBA00023136"/>
    </source>
</evidence>
<evidence type="ECO:0000256" key="8">
    <source>
        <dbReference type="ARBA" id="ARBA00023224"/>
    </source>
</evidence>
<dbReference type="PRINTS" id="PR01176">
    <property type="entry name" value="GABABRECEPTR"/>
</dbReference>
<dbReference type="PANTHER" id="PTHR10519">
    <property type="entry name" value="GABA-B RECEPTOR"/>
    <property type="match status" value="1"/>
</dbReference>
<keyword evidence="3 9" id="KW-1133">Transmembrane helix</keyword>
<dbReference type="InterPro" id="IPR001828">
    <property type="entry name" value="ANF_lig-bd_rcpt"/>
</dbReference>
<sequence length="268" mass="30574">MYGSKHVWLLGSTYQSSWWWSDAPWHSSIITSSKDPINKIINNINGSQQQQQQLLLRNDDEADVVACDFRAMNLVVQNVINTDFTELSTDHNAITVSGLEQQQQQKPANRLHGYAYDGIWAIALAINNHIRNRNVNFSDQKLFRTQDFRDEMDRIDFIGVTGRVKFRSGERIGTVTLTQIQGRNIVHVGHVDILNDQLKLNGHLMWHDSIPPKDRSHITMKLQSISTTVYACVCVLVAAGVLLSIAFFTLNVRYKSHVLVAMVVCLWW</sequence>
<dbReference type="KEGG" id="hro:HELRODRAFT_164600"/>
<dbReference type="HOGENOM" id="CLU_1039297_0_0_1"/>
<accession>T1EVM4</accession>
<evidence type="ECO:0000313" key="12">
    <source>
        <dbReference type="EnsemblMetazoa" id="HelroP164600"/>
    </source>
</evidence>
<keyword evidence="4" id="KW-0297">G-protein coupled receptor</keyword>